<evidence type="ECO:0000259" key="5">
    <source>
        <dbReference type="PROSITE" id="PS50977"/>
    </source>
</evidence>
<organism evidence="6 7">
    <name type="scientific">Blastococcus colisei</name>
    <dbReference type="NCBI Taxonomy" id="1564162"/>
    <lineage>
        <taxon>Bacteria</taxon>
        <taxon>Bacillati</taxon>
        <taxon>Actinomycetota</taxon>
        <taxon>Actinomycetes</taxon>
        <taxon>Geodermatophilales</taxon>
        <taxon>Geodermatophilaceae</taxon>
        <taxon>Blastococcus</taxon>
    </lineage>
</organism>
<accession>A0A543PDX4</accession>
<dbReference type="AlphaFoldDB" id="A0A543PDX4"/>
<comment type="caution">
    <text evidence="6">The sequence shown here is derived from an EMBL/GenBank/DDBJ whole genome shotgun (WGS) entry which is preliminary data.</text>
</comment>
<dbReference type="GO" id="GO:0000976">
    <property type="term" value="F:transcription cis-regulatory region binding"/>
    <property type="evidence" value="ECO:0007669"/>
    <property type="project" value="TreeGrafter"/>
</dbReference>
<evidence type="ECO:0000256" key="3">
    <source>
        <dbReference type="ARBA" id="ARBA00023163"/>
    </source>
</evidence>
<dbReference type="Proteomes" id="UP000319865">
    <property type="component" value="Unassembled WGS sequence"/>
</dbReference>
<dbReference type="EMBL" id="VFQE01000001">
    <property type="protein sequence ID" value="TQN42288.1"/>
    <property type="molecule type" value="Genomic_DNA"/>
</dbReference>
<evidence type="ECO:0000256" key="1">
    <source>
        <dbReference type="ARBA" id="ARBA00023015"/>
    </source>
</evidence>
<dbReference type="PANTHER" id="PTHR30055:SF234">
    <property type="entry name" value="HTH-TYPE TRANSCRIPTIONAL REGULATOR BETI"/>
    <property type="match status" value="1"/>
</dbReference>
<name>A0A543PDX4_9ACTN</name>
<dbReference type="InterPro" id="IPR050109">
    <property type="entry name" value="HTH-type_TetR-like_transc_reg"/>
</dbReference>
<proteinExistence type="predicted"/>
<evidence type="ECO:0000256" key="4">
    <source>
        <dbReference type="PROSITE-ProRule" id="PRU00335"/>
    </source>
</evidence>
<keyword evidence="1" id="KW-0805">Transcription regulation</keyword>
<dbReference type="Gene3D" id="1.10.357.10">
    <property type="entry name" value="Tetracycline Repressor, domain 2"/>
    <property type="match status" value="1"/>
</dbReference>
<keyword evidence="2 4" id="KW-0238">DNA-binding</keyword>
<dbReference type="InterPro" id="IPR001647">
    <property type="entry name" value="HTH_TetR"/>
</dbReference>
<evidence type="ECO:0000313" key="7">
    <source>
        <dbReference type="Proteomes" id="UP000319865"/>
    </source>
</evidence>
<dbReference type="Pfam" id="PF00440">
    <property type="entry name" value="TetR_N"/>
    <property type="match status" value="1"/>
</dbReference>
<protein>
    <submittedName>
        <fullName evidence="6">TetR family transcriptional regulator</fullName>
    </submittedName>
</protein>
<dbReference type="SUPFAM" id="SSF46689">
    <property type="entry name" value="Homeodomain-like"/>
    <property type="match status" value="1"/>
</dbReference>
<dbReference type="GO" id="GO:0003700">
    <property type="term" value="F:DNA-binding transcription factor activity"/>
    <property type="evidence" value="ECO:0007669"/>
    <property type="project" value="TreeGrafter"/>
</dbReference>
<dbReference type="InterPro" id="IPR009057">
    <property type="entry name" value="Homeodomain-like_sf"/>
</dbReference>
<sequence>MLPVADPVNRRPYRSPLRAERARRTRRRVVAAAIDLFLARGYAGTTLAAVASEAEVSVDTVFHLFGSKRRLLQAALDTVVGGDDADVPLLDRPDPQAMRAETDQRQQVAAFAHGILGQLERIAPVDDMLRSAAAVDADVGALRDDLHLRQRRQAMTTVAGWIASNGPLRDAMPVDEAAAVLWALTSPELHHMFRVHCDWPPDRYERWLRTTLEDSLLP</sequence>
<reference evidence="6 7" key="1">
    <citation type="submission" date="2019-06" db="EMBL/GenBank/DDBJ databases">
        <title>Sequencing the genomes of 1000 actinobacteria strains.</title>
        <authorList>
            <person name="Klenk H.-P."/>
        </authorList>
    </citation>
    <scope>NUCLEOTIDE SEQUENCE [LARGE SCALE GENOMIC DNA]</scope>
    <source>
        <strain evidence="6 7">DSM 46837</strain>
    </source>
</reference>
<evidence type="ECO:0000256" key="2">
    <source>
        <dbReference type="ARBA" id="ARBA00023125"/>
    </source>
</evidence>
<gene>
    <name evidence="6" type="ORF">FHU33_1684</name>
</gene>
<dbReference type="PRINTS" id="PR00455">
    <property type="entry name" value="HTHTETR"/>
</dbReference>
<dbReference type="PANTHER" id="PTHR30055">
    <property type="entry name" value="HTH-TYPE TRANSCRIPTIONAL REGULATOR RUTR"/>
    <property type="match status" value="1"/>
</dbReference>
<feature type="domain" description="HTH tetR-type" evidence="5">
    <location>
        <begin position="23"/>
        <end position="83"/>
    </location>
</feature>
<feature type="DNA-binding region" description="H-T-H motif" evidence="4">
    <location>
        <begin position="46"/>
        <end position="65"/>
    </location>
</feature>
<evidence type="ECO:0000313" key="6">
    <source>
        <dbReference type="EMBL" id="TQN42288.1"/>
    </source>
</evidence>
<keyword evidence="7" id="KW-1185">Reference proteome</keyword>
<keyword evidence="3" id="KW-0804">Transcription</keyword>
<dbReference type="PROSITE" id="PS50977">
    <property type="entry name" value="HTH_TETR_2"/>
    <property type="match status" value="1"/>
</dbReference>